<dbReference type="PANTHER" id="PTHR11669:SF8">
    <property type="entry name" value="DNA POLYMERASE III SUBUNIT DELTA"/>
    <property type="match status" value="1"/>
</dbReference>
<dbReference type="Pfam" id="PF13177">
    <property type="entry name" value="DNA_pol3_delta2"/>
    <property type="match status" value="1"/>
</dbReference>
<dbReference type="InterPro" id="IPR027417">
    <property type="entry name" value="P-loop_NTPase"/>
</dbReference>
<gene>
    <name evidence="1" type="ORF">EOJ36_10590</name>
</gene>
<comment type="caution">
    <text evidence="1">The sequence shown here is derived from an EMBL/GenBank/DDBJ whole genome shotgun (WGS) entry which is preliminary data.</text>
</comment>
<dbReference type="PANTHER" id="PTHR11669">
    <property type="entry name" value="REPLICATION FACTOR C / DNA POLYMERASE III GAMMA-TAU SUBUNIT"/>
    <property type="match status" value="1"/>
</dbReference>
<proteinExistence type="predicted"/>
<reference evidence="1 2" key="1">
    <citation type="submission" date="2019-01" db="EMBL/GenBank/DDBJ databases">
        <authorList>
            <person name="Chen W.-M."/>
        </authorList>
    </citation>
    <scope>NUCLEOTIDE SEQUENCE [LARGE SCALE GENOMIC DNA]</scope>
    <source>
        <strain evidence="1 2">FSY-15</strain>
    </source>
</reference>
<dbReference type="InterPro" id="IPR050238">
    <property type="entry name" value="DNA_Rep/Repair_Clamp_Loader"/>
</dbReference>
<organism evidence="1 2">
    <name type="scientific">Sandaracinomonas limnophila</name>
    <dbReference type="NCBI Taxonomy" id="1862386"/>
    <lineage>
        <taxon>Bacteria</taxon>
        <taxon>Pseudomonadati</taxon>
        <taxon>Bacteroidota</taxon>
        <taxon>Cytophagia</taxon>
        <taxon>Cytophagales</taxon>
        <taxon>Flectobacillaceae</taxon>
        <taxon>Sandaracinomonas</taxon>
    </lineage>
</organism>
<dbReference type="GO" id="GO:0006261">
    <property type="term" value="P:DNA-templated DNA replication"/>
    <property type="evidence" value="ECO:0007669"/>
    <property type="project" value="TreeGrafter"/>
</dbReference>
<sequence>MQFQEIPGLANTKNLLIQGVRNNHIAHAQLFHGPAGGAQLGIALAYISYLFCPNKTETDSCGVCPSCQKLKKGIHPDVVYVFPTFTTKKITEPESDLFLIEWREFIQESPYRTLADWMIFAGAEGNKQGLIPARETRKIYSKISIKPYEAPNRIVLIWMPEAFNMESGNALLKPLEEPPSNTIFILVTTDIQKLLITILSRTQRINIPMIEEEILSEYLSKKFQIEEDKAFQIVVASEGNVSLALEKAETENMEMAKFFIEWMRAVYRRNFKTLVGLSEQYDKMSKEDQKALLEYGLYIFRQSLYEWSGNSELVKAYDKERSFIQNFAKTIKPELLEKFLSKFSEVYYQLERNARAKMLHLDLSLNLIRYFNS</sequence>
<keyword evidence="2" id="KW-1185">Reference proteome</keyword>
<accession>A0A437PML4</accession>
<dbReference type="Gene3D" id="3.40.50.300">
    <property type="entry name" value="P-loop containing nucleotide triphosphate hydrolases"/>
    <property type="match status" value="1"/>
</dbReference>
<evidence type="ECO:0000313" key="2">
    <source>
        <dbReference type="Proteomes" id="UP000282832"/>
    </source>
</evidence>
<name>A0A437PML4_9BACT</name>
<dbReference type="EMBL" id="SACY01000005">
    <property type="protein sequence ID" value="RVU23517.1"/>
    <property type="molecule type" value="Genomic_DNA"/>
</dbReference>
<evidence type="ECO:0000313" key="1">
    <source>
        <dbReference type="EMBL" id="RVU23517.1"/>
    </source>
</evidence>
<protein>
    <submittedName>
        <fullName evidence="1">DNA polymerase III subunit delta</fullName>
    </submittedName>
</protein>
<dbReference type="Proteomes" id="UP000282832">
    <property type="component" value="Unassembled WGS sequence"/>
</dbReference>
<dbReference type="AlphaFoldDB" id="A0A437PML4"/>
<dbReference type="SUPFAM" id="SSF52540">
    <property type="entry name" value="P-loop containing nucleoside triphosphate hydrolases"/>
    <property type="match status" value="1"/>
</dbReference>
<dbReference type="OrthoDB" id="9811073at2"/>
<dbReference type="RefSeq" id="WP_127805157.1">
    <property type="nucleotide sequence ID" value="NZ_SACY01000005.1"/>
</dbReference>